<feature type="domain" description="PAS" evidence="1">
    <location>
        <begin position="13"/>
        <end position="82"/>
    </location>
</feature>
<dbReference type="CDD" id="cd01949">
    <property type="entry name" value="GGDEF"/>
    <property type="match status" value="1"/>
</dbReference>
<comment type="caution">
    <text evidence="4">The sequence shown here is derived from an EMBL/GenBank/DDBJ whole genome shotgun (WGS) entry which is preliminary data.</text>
</comment>
<evidence type="ECO:0000313" key="4">
    <source>
        <dbReference type="EMBL" id="MBK4733617.1"/>
    </source>
</evidence>
<dbReference type="InterPro" id="IPR035965">
    <property type="entry name" value="PAS-like_dom_sf"/>
</dbReference>
<dbReference type="InterPro" id="IPR052155">
    <property type="entry name" value="Biofilm_reg_signaling"/>
</dbReference>
<dbReference type="PROSITE" id="PS50112">
    <property type="entry name" value="PAS"/>
    <property type="match status" value="1"/>
</dbReference>
<dbReference type="Pfam" id="PF00563">
    <property type="entry name" value="EAL"/>
    <property type="match status" value="1"/>
</dbReference>
<dbReference type="SMART" id="SM00052">
    <property type="entry name" value="EAL"/>
    <property type="match status" value="1"/>
</dbReference>
<dbReference type="PROSITE" id="PS50883">
    <property type="entry name" value="EAL"/>
    <property type="match status" value="1"/>
</dbReference>
<feature type="domain" description="EAL" evidence="2">
    <location>
        <begin position="313"/>
        <end position="567"/>
    </location>
</feature>
<dbReference type="InterPro" id="IPR043128">
    <property type="entry name" value="Rev_trsase/Diguanyl_cyclase"/>
</dbReference>
<evidence type="ECO:0000259" key="2">
    <source>
        <dbReference type="PROSITE" id="PS50883"/>
    </source>
</evidence>
<gene>
    <name evidence="4" type="ORF">JJB74_03220</name>
</gene>
<name>A0A934W488_9BURK</name>
<feature type="domain" description="GGDEF" evidence="3">
    <location>
        <begin position="171"/>
        <end position="304"/>
    </location>
</feature>
<proteinExistence type="predicted"/>
<dbReference type="Gene3D" id="3.30.450.20">
    <property type="entry name" value="PAS domain"/>
    <property type="match status" value="1"/>
</dbReference>
<dbReference type="InterPro" id="IPR013656">
    <property type="entry name" value="PAS_4"/>
</dbReference>
<dbReference type="InterPro" id="IPR029787">
    <property type="entry name" value="Nucleotide_cyclase"/>
</dbReference>
<sequence>MFSHSNNPLITTLQSRLSRLVEAAGDLVLILSEDCAIIHASQRALALFGPSGDYVGRQMYDLVDGPDRHALAATLAEAISSRERQRVNLRIQTSSGSQWFELEICADAAPGVSAGESLELLVIGRNISGQKETRERLLHIATHDTLTGLPNRALLSDRLRMALAQARRVSSGFSVLALDLDGFRKVNDALGYGAGDALLCEAAARMQKVLRDHDTLARVGGDRFLAILPGVRREAEIMPIARRMIGAVQLPFEIEGQSLYVSASVGAAVYPEHGENEVRLLAHAETAMTRAKETGRARCVVYNSDTFASVDHDVSMEAAMFEAVRNGEFFLQYQPIVRADNREIVGFEALMRWRHPELGLISPGQFIHMAESNGLINLLGAWVLKAACVQLASLQEAAGRDLYVSVNVSPRQFRNDQFLHLMDDALKLSGIAGRQLLLEITEGILMSDPAHAEDLLQRIASRGVRIAIDDFGTGYSSLAYLKRFPISTLKIDRAFIKDLPRSVKDAAICNVVLSLAMHLDLNTVAEGVENEEQLAFLMAHGCGLIQGFHTGRPMLFADALQTLKDERARVERAPAQTRETEEGGIVG</sequence>
<accession>A0A934W488</accession>
<dbReference type="NCBIfam" id="TIGR00229">
    <property type="entry name" value="sensory_box"/>
    <property type="match status" value="1"/>
</dbReference>
<dbReference type="PANTHER" id="PTHR44757:SF2">
    <property type="entry name" value="BIOFILM ARCHITECTURE MAINTENANCE PROTEIN MBAA"/>
    <property type="match status" value="1"/>
</dbReference>
<organism evidence="4 5">
    <name type="scientific">Noviherbaspirillum pedocola</name>
    <dbReference type="NCBI Taxonomy" id="2801341"/>
    <lineage>
        <taxon>Bacteria</taxon>
        <taxon>Pseudomonadati</taxon>
        <taxon>Pseudomonadota</taxon>
        <taxon>Betaproteobacteria</taxon>
        <taxon>Burkholderiales</taxon>
        <taxon>Oxalobacteraceae</taxon>
        <taxon>Noviherbaspirillum</taxon>
    </lineage>
</organism>
<evidence type="ECO:0000313" key="5">
    <source>
        <dbReference type="Proteomes" id="UP000622890"/>
    </source>
</evidence>
<dbReference type="Pfam" id="PF00990">
    <property type="entry name" value="GGDEF"/>
    <property type="match status" value="1"/>
</dbReference>
<dbReference type="InterPro" id="IPR000014">
    <property type="entry name" value="PAS"/>
</dbReference>
<dbReference type="PROSITE" id="PS50887">
    <property type="entry name" value="GGDEF"/>
    <property type="match status" value="1"/>
</dbReference>
<evidence type="ECO:0000259" key="3">
    <source>
        <dbReference type="PROSITE" id="PS50887"/>
    </source>
</evidence>
<dbReference type="CDD" id="cd00130">
    <property type="entry name" value="PAS"/>
    <property type="match status" value="1"/>
</dbReference>
<dbReference type="SUPFAM" id="SSF55073">
    <property type="entry name" value="Nucleotide cyclase"/>
    <property type="match status" value="1"/>
</dbReference>
<dbReference type="NCBIfam" id="TIGR00254">
    <property type="entry name" value="GGDEF"/>
    <property type="match status" value="1"/>
</dbReference>
<dbReference type="SMART" id="SM00267">
    <property type="entry name" value="GGDEF"/>
    <property type="match status" value="1"/>
</dbReference>
<dbReference type="PANTHER" id="PTHR44757">
    <property type="entry name" value="DIGUANYLATE CYCLASE DGCP"/>
    <property type="match status" value="1"/>
</dbReference>
<dbReference type="Pfam" id="PF08448">
    <property type="entry name" value="PAS_4"/>
    <property type="match status" value="1"/>
</dbReference>
<dbReference type="CDD" id="cd01948">
    <property type="entry name" value="EAL"/>
    <property type="match status" value="1"/>
</dbReference>
<dbReference type="Gene3D" id="3.30.70.270">
    <property type="match status" value="1"/>
</dbReference>
<dbReference type="SUPFAM" id="SSF141868">
    <property type="entry name" value="EAL domain-like"/>
    <property type="match status" value="1"/>
</dbReference>
<dbReference type="InterPro" id="IPR000160">
    <property type="entry name" value="GGDEF_dom"/>
</dbReference>
<dbReference type="RefSeq" id="WP_200590354.1">
    <property type="nucleotide sequence ID" value="NZ_JAEPBG010000001.1"/>
</dbReference>
<dbReference type="Proteomes" id="UP000622890">
    <property type="component" value="Unassembled WGS sequence"/>
</dbReference>
<dbReference type="SMART" id="SM00091">
    <property type="entry name" value="PAS"/>
    <property type="match status" value="1"/>
</dbReference>
<dbReference type="SUPFAM" id="SSF55785">
    <property type="entry name" value="PYP-like sensor domain (PAS domain)"/>
    <property type="match status" value="1"/>
</dbReference>
<evidence type="ECO:0000259" key="1">
    <source>
        <dbReference type="PROSITE" id="PS50112"/>
    </source>
</evidence>
<reference evidence="4" key="1">
    <citation type="submission" date="2021-01" db="EMBL/GenBank/DDBJ databases">
        <title>Genome sequence of strain Noviherbaspirillum sp. DKR-6.</title>
        <authorList>
            <person name="Chaudhary D.K."/>
        </authorList>
    </citation>
    <scope>NUCLEOTIDE SEQUENCE</scope>
    <source>
        <strain evidence="4">DKR-6</strain>
    </source>
</reference>
<dbReference type="InterPro" id="IPR001633">
    <property type="entry name" value="EAL_dom"/>
</dbReference>
<keyword evidence="5" id="KW-1185">Reference proteome</keyword>
<dbReference type="AlphaFoldDB" id="A0A934W488"/>
<dbReference type="EMBL" id="JAEPBG010000001">
    <property type="protein sequence ID" value="MBK4733617.1"/>
    <property type="molecule type" value="Genomic_DNA"/>
</dbReference>
<protein>
    <submittedName>
        <fullName evidence="4">GGDEF domain-containing protein</fullName>
    </submittedName>
</protein>
<dbReference type="Gene3D" id="3.20.20.450">
    <property type="entry name" value="EAL domain"/>
    <property type="match status" value="1"/>
</dbReference>
<dbReference type="InterPro" id="IPR035919">
    <property type="entry name" value="EAL_sf"/>
</dbReference>